<comment type="similarity">
    <text evidence="4">Belongs to the HypA/HybF family.</text>
</comment>
<dbReference type="RefSeq" id="WP_047222759.1">
    <property type="nucleotide sequence ID" value="NZ_JWIO01000013.1"/>
</dbReference>
<organism evidence="5 6">
    <name type="scientific">Protofrankia coriariae</name>
    <dbReference type="NCBI Taxonomy" id="1562887"/>
    <lineage>
        <taxon>Bacteria</taxon>
        <taxon>Bacillati</taxon>
        <taxon>Actinomycetota</taxon>
        <taxon>Actinomycetes</taxon>
        <taxon>Frankiales</taxon>
        <taxon>Frankiaceae</taxon>
        <taxon>Protofrankia</taxon>
    </lineage>
</organism>
<dbReference type="InterPro" id="IPR000688">
    <property type="entry name" value="HypA/HybF"/>
</dbReference>
<evidence type="ECO:0000256" key="4">
    <source>
        <dbReference type="HAMAP-Rule" id="MF_00213"/>
    </source>
</evidence>
<keyword evidence="2 4" id="KW-0479">Metal-binding</keyword>
<evidence type="ECO:0000256" key="1">
    <source>
        <dbReference type="ARBA" id="ARBA00022596"/>
    </source>
</evidence>
<dbReference type="PANTHER" id="PTHR34535">
    <property type="entry name" value="HYDROGENASE MATURATION FACTOR HYPA"/>
    <property type="match status" value="1"/>
</dbReference>
<evidence type="ECO:0000256" key="2">
    <source>
        <dbReference type="ARBA" id="ARBA00022723"/>
    </source>
</evidence>
<comment type="caution">
    <text evidence="5">The sequence shown here is derived from an EMBL/GenBank/DDBJ whole genome shotgun (WGS) entry which is preliminary data.</text>
</comment>
<name>A0ABR5F4S2_9ACTN</name>
<keyword evidence="3 4" id="KW-0862">Zinc</keyword>
<keyword evidence="6" id="KW-1185">Reference proteome</keyword>
<evidence type="ECO:0000313" key="6">
    <source>
        <dbReference type="Proteomes" id="UP000035425"/>
    </source>
</evidence>
<sequence>MHELSICHAIAGIVVEHAGDRPVRTVNVRIGQLRQIVPDTLVHCWSLVSQGSTLDGSRLRVESVPARVRCAGCGHTWTLSAPVMLCGQCGGHEVSVLRGEEFLITSLELGEA</sequence>
<dbReference type="EMBL" id="JWIO01000013">
    <property type="protein sequence ID" value="KLL11660.1"/>
    <property type="molecule type" value="Genomic_DNA"/>
</dbReference>
<proteinExistence type="inferred from homology"/>
<feature type="binding site" evidence="4">
    <location>
        <position position="73"/>
    </location>
    <ligand>
        <name>Zn(2+)</name>
        <dbReference type="ChEBI" id="CHEBI:29105"/>
    </ligand>
</feature>
<evidence type="ECO:0000313" key="5">
    <source>
        <dbReference type="EMBL" id="KLL11660.1"/>
    </source>
</evidence>
<evidence type="ECO:0000256" key="3">
    <source>
        <dbReference type="ARBA" id="ARBA00022833"/>
    </source>
</evidence>
<accession>A0ABR5F4S2</accession>
<gene>
    <name evidence="4" type="primary">hypA</name>
    <name evidence="5" type="ORF">FrCorBMG51_09830</name>
</gene>
<dbReference type="Pfam" id="PF01155">
    <property type="entry name" value="HypA"/>
    <property type="match status" value="1"/>
</dbReference>
<comment type="function">
    <text evidence="4">Involved in the maturation of [NiFe] hydrogenases. Required for nickel insertion into the metal center of the hydrogenase.</text>
</comment>
<protein>
    <recommendedName>
        <fullName evidence="4">Hydrogenase maturation factor HypA</fullName>
    </recommendedName>
</protein>
<dbReference type="PIRSF" id="PIRSF004761">
    <property type="entry name" value="Hydrgn_mat_HypA"/>
    <property type="match status" value="1"/>
</dbReference>
<feature type="binding site" evidence="4">
    <location>
        <position position="70"/>
    </location>
    <ligand>
        <name>Zn(2+)</name>
        <dbReference type="ChEBI" id="CHEBI:29105"/>
    </ligand>
</feature>
<reference evidence="5 6" key="1">
    <citation type="submission" date="2014-12" db="EMBL/GenBank/DDBJ databases">
        <title>Frankia sp. BMG5.1 draft genome.</title>
        <authorList>
            <person name="Gtari M."/>
            <person name="Ghodhbane-Gtari F."/>
            <person name="Nouioui I."/>
            <person name="Ktari A."/>
            <person name="Hezbri K."/>
            <person name="Mimouni W."/>
            <person name="Sbissi I."/>
            <person name="Ayari A."/>
            <person name="Yamanaka T."/>
            <person name="Normand P."/>
            <person name="Tisa L.S."/>
            <person name="Boudabous A."/>
        </authorList>
    </citation>
    <scope>NUCLEOTIDE SEQUENCE [LARGE SCALE GENOMIC DNA]</scope>
    <source>
        <strain evidence="5 6">BMG5.1</strain>
    </source>
</reference>
<keyword evidence="1 4" id="KW-0533">Nickel</keyword>
<dbReference type="Gene3D" id="3.30.2320.80">
    <property type="match status" value="1"/>
</dbReference>
<feature type="binding site" evidence="4">
    <location>
        <position position="89"/>
    </location>
    <ligand>
        <name>Zn(2+)</name>
        <dbReference type="ChEBI" id="CHEBI:29105"/>
    </ligand>
</feature>
<dbReference type="HAMAP" id="MF_00213">
    <property type="entry name" value="HypA_HybF"/>
    <property type="match status" value="1"/>
</dbReference>
<dbReference type="Proteomes" id="UP000035425">
    <property type="component" value="Unassembled WGS sequence"/>
</dbReference>
<feature type="binding site" evidence="4">
    <location>
        <position position="86"/>
    </location>
    <ligand>
        <name>Zn(2+)</name>
        <dbReference type="ChEBI" id="CHEBI:29105"/>
    </ligand>
</feature>
<feature type="binding site" evidence="4">
    <location>
        <position position="2"/>
    </location>
    <ligand>
        <name>Ni(2+)</name>
        <dbReference type="ChEBI" id="CHEBI:49786"/>
    </ligand>
</feature>
<dbReference type="PANTHER" id="PTHR34535:SF3">
    <property type="entry name" value="HYDROGENASE MATURATION FACTOR HYPA"/>
    <property type="match status" value="1"/>
</dbReference>